<sequence length="637" mass="71747">AILVLAALASTLYGIFLIMKLMGTNTMDVMPSLRSTASQTSSMVTIVCLVVGYLQVLGPSLVLFKLNLEGVMVDFASVVSWAGLPLNTMLSWRCIHYSLGWEEINHTYYREHEFKLLLPWIVGLPCSGAYYYYDRHWRRAHGTPQEPPDVGVGVNDGAGTREDDPAAMRAYYKSMRDLSATIGLFLLQFMYPVVGLAVFEIFHCTKIKMDGSLDEDQYWLYYDRTVQCFATFEWWAHATCSLFMLLMYVIALPAGICAFLVHCRHRKQYLIRLSPKAHKGIPRRMSFFRGPPRDSALAVSKADHLKEDVVYCLETEVTKRDGRMFVCVEGADVVVEPVTSILVQDDGSRLTLQLSMLDNPAVEACVGQFYKSFEPRCFYWNSVILLRRLAQTGVVVLWQILAAEYALLYAFGVSICAVVAQTHYAPFVDPIMDRVEFLCQLNLLVILYVFVIGEVMDEDKWEEELAHFFLLILQIVLGGYIAWQLTRMMKETIEEAGLVEKVQRTVLGRRMNRALPSKPWMVLNTLFHSTNEDEGKPEPHAVQDSGSACNSDVKAYLMHGNPLSVSEIEDAEGMETVSAPSMDCGAEMEQLTTSHKCSGFASPGWSTDTRNKVFSAHQQFDWEILCNHEVTNAGGAS</sequence>
<feature type="transmembrane region" description="Helical" evidence="1">
    <location>
        <begin position="437"/>
        <end position="453"/>
    </location>
</feature>
<dbReference type="PANTHER" id="PTHR11319">
    <property type="entry name" value="G PROTEIN-COUPLED RECEPTOR-RELATED"/>
    <property type="match status" value="1"/>
</dbReference>
<feature type="transmembrane region" description="Helical" evidence="1">
    <location>
        <begin position="178"/>
        <end position="199"/>
    </location>
</feature>
<reference evidence="2 3" key="1">
    <citation type="journal article" date="2015" name="Genome Biol. Evol.">
        <title>Comparative Genomics of a Bacterivorous Green Alga Reveals Evolutionary Causalities and Consequences of Phago-Mixotrophic Mode of Nutrition.</title>
        <authorList>
            <person name="Burns J.A."/>
            <person name="Paasch A."/>
            <person name="Narechania A."/>
            <person name="Kim E."/>
        </authorList>
    </citation>
    <scope>NUCLEOTIDE SEQUENCE [LARGE SCALE GENOMIC DNA]</scope>
    <source>
        <strain evidence="2 3">PLY_AMNH</strain>
    </source>
</reference>
<keyword evidence="1" id="KW-0472">Membrane</keyword>
<dbReference type="PANTHER" id="PTHR11319:SF35">
    <property type="entry name" value="OUTER MEMBRANE PROTEIN PMPC-RELATED"/>
    <property type="match status" value="1"/>
</dbReference>
<evidence type="ECO:0000256" key="1">
    <source>
        <dbReference type="SAM" id="Phobius"/>
    </source>
</evidence>
<dbReference type="AlphaFoldDB" id="A0AAE0G8Y6"/>
<evidence type="ECO:0000313" key="2">
    <source>
        <dbReference type="EMBL" id="KAK3273443.1"/>
    </source>
</evidence>
<feature type="transmembrane region" description="Helical" evidence="1">
    <location>
        <begin position="465"/>
        <end position="483"/>
    </location>
</feature>
<name>A0AAE0G8Y6_9CHLO</name>
<organism evidence="2 3">
    <name type="scientific">Cymbomonas tetramitiformis</name>
    <dbReference type="NCBI Taxonomy" id="36881"/>
    <lineage>
        <taxon>Eukaryota</taxon>
        <taxon>Viridiplantae</taxon>
        <taxon>Chlorophyta</taxon>
        <taxon>Pyramimonadophyceae</taxon>
        <taxon>Pyramimonadales</taxon>
        <taxon>Pyramimonadaceae</taxon>
        <taxon>Cymbomonas</taxon>
    </lineage>
</organism>
<dbReference type="EMBL" id="LGRX02008475">
    <property type="protein sequence ID" value="KAK3273443.1"/>
    <property type="molecule type" value="Genomic_DNA"/>
</dbReference>
<keyword evidence="1" id="KW-0812">Transmembrane</keyword>
<keyword evidence="1" id="KW-1133">Transmembrane helix</keyword>
<accession>A0AAE0G8Y6</accession>
<comment type="caution">
    <text evidence="2">The sequence shown here is derived from an EMBL/GenBank/DDBJ whole genome shotgun (WGS) entry which is preliminary data.</text>
</comment>
<feature type="transmembrane region" description="Helical" evidence="1">
    <location>
        <begin position="242"/>
        <end position="263"/>
    </location>
</feature>
<evidence type="ECO:0000313" key="3">
    <source>
        <dbReference type="Proteomes" id="UP001190700"/>
    </source>
</evidence>
<dbReference type="Proteomes" id="UP001190700">
    <property type="component" value="Unassembled WGS sequence"/>
</dbReference>
<feature type="non-terminal residue" evidence="2">
    <location>
        <position position="1"/>
    </location>
</feature>
<proteinExistence type="predicted"/>
<feature type="transmembrane region" description="Helical" evidence="1">
    <location>
        <begin position="44"/>
        <end position="64"/>
    </location>
</feature>
<feature type="transmembrane region" description="Helical" evidence="1">
    <location>
        <begin position="6"/>
        <end position="23"/>
    </location>
</feature>
<protein>
    <submittedName>
        <fullName evidence="2">Uncharacterized protein</fullName>
    </submittedName>
</protein>
<gene>
    <name evidence="2" type="ORF">CYMTET_18316</name>
</gene>
<feature type="transmembrane region" description="Helical" evidence="1">
    <location>
        <begin position="116"/>
        <end position="133"/>
    </location>
</feature>
<keyword evidence="3" id="KW-1185">Reference proteome</keyword>